<name>A0ABT8J506_9BACL</name>
<dbReference type="Pfam" id="PF11518">
    <property type="entry name" value="DUF3221"/>
    <property type="match status" value="1"/>
</dbReference>
<accession>A0ABT8J506</accession>
<feature type="signal peptide" evidence="1">
    <location>
        <begin position="1"/>
        <end position="21"/>
    </location>
</feature>
<comment type="caution">
    <text evidence="2">The sequence shown here is derived from an EMBL/GenBank/DDBJ whole genome shotgun (WGS) entry which is preliminary data.</text>
</comment>
<evidence type="ECO:0000256" key="1">
    <source>
        <dbReference type="SAM" id="SignalP"/>
    </source>
</evidence>
<gene>
    <name evidence="2" type="ORF">P5G61_02875</name>
</gene>
<protein>
    <submittedName>
        <fullName evidence="2">DUF3221 domain-containing protein</fullName>
    </submittedName>
</protein>
<dbReference type="Proteomes" id="UP001174205">
    <property type="component" value="Unassembled WGS sequence"/>
</dbReference>
<evidence type="ECO:0000313" key="2">
    <source>
        <dbReference type="EMBL" id="MDN4600158.1"/>
    </source>
</evidence>
<reference evidence="2" key="1">
    <citation type="submission" date="2023-03" db="EMBL/GenBank/DDBJ databases">
        <title>MT1 and MT2 Draft Genomes of Novel Species.</title>
        <authorList>
            <person name="Venkateswaran K."/>
        </authorList>
    </citation>
    <scope>NUCLEOTIDE SEQUENCE</scope>
    <source>
        <strain evidence="2">F6_3S_P_1C</strain>
    </source>
</reference>
<keyword evidence="3" id="KW-1185">Reference proteome</keyword>
<dbReference type="PROSITE" id="PS51257">
    <property type="entry name" value="PROKAR_LIPOPROTEIN"/>
    <property type="match status" value="1"/>
</dbReference>
<dbReference type="EMBL" id="JAROCD010000001">
    <property type="protein sequence ID" value="MDN4600158.1"/>
    <property type="molecule type" value="Genomic_DNA"/>
</dbReference>
<dbReference type="InterPro" id="IPR021598">
    <property type="entry name" value="DUF3221"/>
</dbReference>
<feature type="chain" id="PRO_5045094442" evidence="1">
    <location>
        <begin position="22"/>
        <end position="120"/>
    </location>
</feature>
<sequence>MKKIMLLFLISMIILSGCTNKDEQEHYPVYEGTVVFKSEKDDKYKFLVLQNISKEDLENGNLENFIELAQNQPEASYYFVDKESYESIDVGQKVKITADFNQQESLPPIRTVVSIEEINE</sequence>
<keyword evidence="1" id="KW-0732">Signal</keyword>
<evidence type="ECO:0000313" key="3">
    <source>
        <dbReference type="Proteomes" id="UP001174205"/>
    </source>
</evidence>
<organism evidence="2 3">
    <name type="scientific">Paenibacillus vandeheii</name>
    <dbReference type="NCBI Taxonomy" id="3035917"/>
    <lineage>
        <taxon>Bacteria</taxon>
        <taxon>Bacillati</taxon>
        <taxon>Bacillota</taxon>
        <taxon>Bacilli</taxon>
        <taxon>Bacillales</taxon>
        <taxon>Paenibacillaceae</taxon>
        <taxon>Paenibacillus</taxon>
    </lineage>
</organism>
<dbReference type="RefSeq" id="WP_301244274.1">
    <property type="nucleotide sequence ID" value="NZ_JAROCD010000001.1"/>
</dbReference>
<proteinExistence type="predicted"/>